<dbReference type="GO" id="GO:0044205">
    <property type="term" value="P:'de novo' UMP biosynthetic process"/>
    <property type="evidence" value="ECO:0007669"/>
    <property type="project" value="UniProtKB-UniPathway"/>
</dbReference>
<dbReference type="InterPro" id="IPR011060">
    <property type="entry name" value="RibuloseP-bd_barrel"/>
</dbReference>
<keyword evidence="4" id="KW-0808">Transferase</keyword>
<feature type="region of interest" description="Disordered" evidence="7">
    <location>
        <begin position="258"/>
        <end position="286"/>
    </location>
</feature>
<name>Q4RNC5_TETNG</name>
<dbReference type="SUPFAM" id="SSF51366">
    <property type="entry name" value="Ribulose-phoshate binding barrel"/>
    <property type="match status" value="2"/>
</dbReference>
<dbReference type="PANTHER" id="PTHR19278:SF9">
    <property type="entry name" value="URIDINE 5'-MONOPHOSPHATE SYNTHASE"/>
    <property type="match status" value="1"/>
</dbReference>
<keyword evidence="3" id="KW-0328">Glycosyltransferase</keyword>
<dbReference type="OrthoDB" id="10263753at2759"/>
<keyword evidence="5" id="KW-0665">Pyrimidine biosynthesis</keyword>
<dbReference type="CDD" id="cd06223">
    <property type="entry name" value="PRTases_typeI"/>
    <property type="match status" value="1"/>
</dbReference>
<evidence type="ECO:0000256" key="1">
    <source>
        <dbReference type="ARBA" id="ARBA00004889"/>
    </source>
</evidence>
<dbReference type="InterPro" id="IPR000836">
    <property type="entry name" value="PRTase_dom"/>
</dbReference>
<evidence type="ECO:0000256" key="7">
    <source>
        <dbReference type="SAM" id="MobiDB-lite"/>
    </source>
</evidence>
<proteinExistence type="inferred from homology"/>
<dbReference type="KEGG" id="tng:GSTEN00031620G001"/>
<comment type="pathway">
    <text evidence="1">Pyrimidine metabolism; UMP biosynthesis via de novo pathway; UMP from orotate: step 1/2.</text>
</comment>
<dbReference type="InterPro" id="IPR004467">
    <property type="entry name" value="Or_phspho_trans_dom"/>
</dbReference>
<dbReference type="GO" id="GO:0006207">
    <property type="term" value="P:'de novo' pyrimidine nucleobase biosynthetic process"/>
    <property type="evidence" value="ECO:0007669"/>
    <property type="project" value="InterPro"/>
</dbReference>
<dbReference type="PANTHER" id="PTHR19278">
    <property type="entry name" value="OROTATE PHOSPHORIBOSYLTRANSFERASE"/>
    <property type="match status" value="1"/>
</dbReference>
<evidence type="ECO:0000313" key="9">
    <source>
        <dbReference type="EMBL" id="CAG10107.1"/>
    </source>
</evidence>
<dbReference type="NCBIfam" id="TIGR00336">
    <property type="entry name" value="pyrE"/>
    <property type="match status" value="1"/>
</dbReference>
<sequence>MANGSIASLILKLHDVNAVKFGEYKLKSGMTTPIYIDLRVLVSHPALMNQICGLIHQRMQEEDLRLDSVCGVPYTALPLATIISSKHLHPMLIRRKEAKDYGTRRLVEGTFREGETCLIIEDTVTTGSSILETAEVLHKEGLKVRPTTPCRLWFFISANSPPPPPPLFRWWSPNEVSWVKSSPVIAEGDGCRSRDGPRARRRGDAGLTGNQAPPHRLHVQAAGRAAGGRTHRRSNGAGGPQVHSGQPHLQVRQVHLGAPSVSEPSGITSVYRPRSAKEGNGSHVPAKKPCVEKEVELSYAQRAKLANVHPLASRLLTIMEEKQSNLCVSADVTSSQELLQLADSLGPSICLLKTHVDILKVGPSLPPFVVSRHLRADALLHPSPGLRRRRQPPTAGSGRKTQLPHLRRPQVCRHREHGQASVRRRTVPDFILVPSRECPRGAGTRGGAGSERCGEAPRPWLFADSADEFAGVPGLWGLHQRSGRLRPGGLFVGVFFPSRLGIPSLPILVFSPQLQMAEGQADFVMGFICSSKISARPEFIHMTPGVQMQAGGDVLGQQYTTPEEVIFNKGTDIIIVGRGILEAPDRLEAAELYRNLGWGAYTKRL</sequence>
<organism evidence="9">
    <name type="scientific">Tetraodon nigroviridis</name>
    <name type="common">Spotted green pufferfish</name>
    <name type="synonym">Chelonodon nigroviridis</name>
    <dbReference type="NCBI Taxonomy" id="99883"/>
    <lineage>
        <taxon>Eukaryota</taxon>
        <taxon>Metazoa</taxon>
        <taxon>Chordata</taxon>
        <taxon>Craniata</taxon>
        <taxon>Vertebrata</taxon>
        <taxon>Euteleostomi</taxon>
        <taxon>Actinopterygii</taxon>
        <taxon>Neopterygii</taxon>
        <taxon>Teleostei</taxon>
        <taxon>Neoteleostei</taxon>
        <taxon>Acanthomorphata</taxon>
        <taxon>Eupercaria</taxon>
        <taxon>Tetraodontiformes</taxon>
        <taxon>Tetradontoidea</taxon>
        <taxon>Tetraodontidae</taxon>
        <taxon>Tetraodon</taxon>
    </lineage>
</organism>
<dbReference type="SUPFAM" id="SSF53271">
    <property type="entry name" value="PRTase-like"/>
    <property type="match status" value="1"/>
</dbReference>
<dbReference type="Gene3D" id="3.20.20.70">
    <property type="entry name" value="Aldolase class I"/>
    <property type="match status" value="2"/>
</dbReference>
<keyword evidence="6" id="KW-0456">Lyase</keyword>
<dbReference type="EMBL" id="CAAE01015014">
    <property type="protein sequence ID" value="CAG10107.1"/>
    <property type="molecule type" value="Genomic_DNA"/>
</dbReference>
<dbReference type="GO" id="GO:0004590">
    <property type="term" value="F:orotidine-5'-phosphate decarboxylase activity"/>
    <property type="evidence" value="ECO:0007669"/>
    <property type="project" value="InterPro"/>
</dbReference>
<evidence type="ECO:0000256" key="4">
    <source>
        <dbReference type="ARBA" id="ARBA00022679"/>
    </source>
</evidence>
<feature type="region of interest" description="Disordered" evidence="7">
    <location>
        <begin position="186"/>
        <end position="246"/>
    </location>
</feature>
<dbReference type="Gene3D" id="3.40.50.2020">
    <property type="match status" value="1"/>
</dbReference>
<evidence type="ECO:0000256" key="5">
    <source>
        <dbReference type="ARBA" id="ARBA00022975"/>
    </source>
</evidence>
<dbReference type="Pfam" id="PF00215">
    <property type="entry name" value="OMPdecase"/>
    <property type="match status" value="2"/>
</dbReference>
<evidence type="ECO:0000256" key="2">
    <source>
        <dbReference type="ARBA" id="ARBA00011971"/>
    </source>
</evidence>
<feature type="domain" description="Orotidine 5'-phosphate decarboxylase" evidence="8">
    <location>
        <begin position="325"/>
        <end position="593"/>
    </location>
</feature>
<evidence type="ECO:0000259" key="8">
    <source>
        <dbReference type="SMART" id="SM00934"/>
    </source>
</evidence>
<dbReference type="InterPro" id="IPR001754">
    <property type="entry name" value="OMPdeCOase_dom"/>
</dbReference>
<dbReference type="InterPro" id="IPR023031">
    <property type="entry name" value="OPRT"/>
</dbReference>
<dbReference type="UniPathway" id="UPA00070">
    <property type="reaction ID" value="UER00119"/>
</dbReference>
<dbReference type="InterPro" id="IPR013785">
    <property type="entry name" value="Aldolase_TIM"/>
</dbReference>
<evidence type="ECO:0000256" key="6">
    <source>
        <dbReference type="ARBA" id="ARBA00023239"/>
    </source>
</evidence>
<reference evidence="9" key="2">
    <citation type="submission" date="2004-02" db="EMBL/GenBank/DDBJ databases">
        <authorList>
            <consortium name="Genoscope"/>
            <consortium name="Whitehead Institute Centre for Genome Research"/>
        </authorList>
    </citation>
    <scope>NUCLEOTIDE SEQUENCE</scope>
</reference>
<dbReference type="GO" id="GO:0004588">
    <property type="term" value="F:orotate phosphoribosyltransferase activity"/>
    <property type="evidence" value="ECO:0007669"/>
    <property type="project" value="UniProtKB-EC"/>
</dbReference>
<dbReference type="InterPro" id="IPR029057">
    <property type="entry name" value="PRTase-like"/>
</dbReference>
<dbReference type="EC" id="2.4.2.10" evidence="2"/>
<feature type="non-terminal residue" evidence="9">
    <location>
        <position position="1"/>
    </location>
</feature>
<feature type="region of interest" description="Disordered" evidence="7">
    <location>
        <begin position="380"/>
        <end position="404"/>
    </location>
</feature>
<reference evidence="9" key="1">
    <citation type="journal article" date="2004" name="Nature">
        <title>Genome duplication in the teleost fish Tetraodon nigroviridis reveals the early vertebrate proto-karyotype.</title>
        <authorList>
            <person name="Jaillon O."/>
            <person name="Aury J.-M."/>
            <person name="Brunet F."/>
            <person name="Petit J.-L."/>
            <person name="Stange-Thomann N."/>
            <person name="Mauceli E."/>
            <person name="Bouneau L."/>
            <person name="Fischer C."/>
            <person name="Ozouf-Costaz C."/>
            <person name="Bernot A."/>
            <person name="Nicaud S."/>
            <person name="Jaffe D."/>
            <person name="Fisher S."/>
            <person name="Lutfalla G."/>
            <person name="Dossat C."/>
            <person name="Segurens B."/>
            <person name="Dasilva C."/>
            <person name="Salanoubat M."/>
            <person name="Levy M."/>
            <person name="Boudet N."/>
            <person name="Castellano S."/>
            <person name="Anthouard V."/>
            <person name="Jubin C."/>
            <person name="Castelli V."/>
            <person name="Katinka M."/>
            <person name="Vacherie B."/>
            <person name="Biemont C."/>
            <person name="Skalli Z."/>
            <person name="Cattolico L."/>
            <person name="Poulain J."/>
            <person name="De Berardinis V."/>
            <person name="Cruaud C."/>
            <person name="Duprat S."/>
            <person name="Brottier P."/>
            <person name="Coutanceau J.-P."/>
            <person name="Gouzy J."/>
            <person name="Parra G."/>
            <person name="Lardier G."/>
            <person name="Chapple C."/>
            <person name="McKernan K.J."/>
            <person name="McEwan P."/>
            <person name="Bosak S."/>
            <person name="Kellis M."/>
            <person name="Volff J.-N."/>
            <person name="Guigo R."/>
            <person name="Zody M.C."/>
            <person name="Mesirov J."/>
            <person name="Lindblad-Toh K."/>
            <person name="Birren B."/>
            <person name="Nusbaum C."/>
            <person name="Kahn D."/>
            <person name="Robinson-Rechavi M."/>
            <person name="Laudet V."/>
            <person name="Schachter V."/>
            <person name="Quetier F."/>
            <person name="Saurin W."/>
            <person name="Scarpelli C."/>
            <person name="Wincker P."/>
            <person name="Lander E.S."/>
            <person name="Weissenbach J."/>
            <person name="Roest Crollius H."/>
        </authorList>
    </citation>
    <scope>NUCLEOTIDE SEQUENCE [LARGE SCALE GENOMIC DNA]</scope>
</reference>
<dbReference type="AlphaFoldDB" id="Q4RNC5"/>
<comment type="caution">
    <text evidence="9">The sequence shown here is derived from an EMBL/GenBank/DDBJ whole genome shotgun (WGS) entry which is preliminary data.</text>
</comment>
<feature type="compositionally biased region" description="Basic and acidic residues" evidence="7">
    <location>
        <begin position="189"/>
        <end position="204"/>
    </location>
</feature>
<accession>Q4RNC5</accession>
<protein>
    <recommendedName>
        <fullName evidence="2">orotate phosphoribosyltransferase</fullName>
        <ecNumber evidence="2">2.4.2.10</ecNumber>
    </recommendedName>
</protein>
<dbReference type="HAMAP" id="MF_01208">
    <property type="entry name" value="PyrE"/>
    <property type="match status" value="1"/>
</dbReference>
<evidence type="ECO:0000256" key="3">
    <source>
        <dbReference type="ARBA" id="ARBA00022676"/>
    </source>
</evidence>
<gene>
    <name evidence="9" type="ORF">GSTENG00031620001</name>
</gene>
<dbReference type="SMART" id="SM00934">
    <property type="entry name" value="OMPdecase"/>
    <property type="match status" value="1"/>
</dbReference>